<dbReference type="EMBL" id="GFAH01000664">
    <property type="protein sequence ID" value="JAV47725.1"/>
    <property type="molecule type" value="Transcribed_RNA"/>
</dbReference>
<dbReference type="FunFam" id="3.90.550.10:FF:000075">
    <property type="entry name" value="Probable UDP-N-acetylglucosamine pyrophosphorylase"/>
    <property type="match status" value="1"/>
</dbReference>
<keyword evidence="5" id="KW-0548">Nucleotidyltransferase</keyword>
<evidence type="ECO:0000256" key="3">
    <source>
        <dbReference type="ARBA" id="ARBA00012457"/>
    </source>
</evidence>
<dbReference type="InterPro" id="IPR029044">
    <property type="entry name" value="Nucleotide-diphossugar_trans"/>
</dbReference>
<comment type="pathway">
    <text evidence="1">Nucleotide-sugar biosynthesis; UDP-N-acetyl-alpha-D-glucosamine biosynthesis; UDP-N-acetyl-alpha-D-glucosamine from N-acetyl-alpha-D-glucosamine 1-phosphate: step 1/1.</text>
</comment>
<evidence type="ECO:0000256" key="5">
    <source>
        <dbReference type="ARBA" id="ARBA00022695"/>
    </source>
</evidence>
<dbReference type="GO" id="GO:0006048">
    <property type="term" value="P:UDP-N-acetylglucosamine biosynthetic process"/>
    <property type="evidence" value="ECO:0007669"/>
    <property type="project" value="TreeGrafter"/>
</dbReference>
<dbReference type="Gene3D" id="3.90.550.10">
    <property type="entry name" value="Spore Coat Polysaccharide Biosynthesis Protein SpsA, Chain A"/>
    <property type="match status" value="1"/>
</dbReference>
<dbReference type="InterPro" id="IPR039741">
    <property type="entry name" value="UDP-sugar_pyrophosphorylase"/>
</dbReference>
<dbReference type="AlphaFoldDB" id="A0A1W7R9C3"/>
<protein>
    <recommendedName>
        <fullName evidence="3">UDP-N-acetylglucosamine diphosphorylase</fullName>
        <ecNumber evidence="3">2.7.7.23</ecNumber>
    </recommendedName>
</protein>
<sequence>MEVLRSDLNKYGQQHLLQFWDQLNGEQQECLKNDISSIDLREVTSAYQETINQTCNGVQKLDDLLEPIPKENHGSVSGTSKAELKEYRNEGLNQIGSGRVAVLLLAGGQGTRLGVNYPKGMYDVGLPSHKTLYQLQGERILKLQQLAYEKTGRRGTIPWYIMTSEHTVEPTIEFFAQHNYFGLKSDDIVVFEQNMHPCFDFEGRIILEKPWKISKAPDGNGGLFQSLKQRGILDDMTRRGIYHIHVYCVDNILVKMADPVFIGYCVRKNANCAVKVVEKVVPTEAVGVVCRVNGKYQVVEYSEVSLETAQKRNSDGKLTFNAGNICNHYFSLDFLKTVANEKNLKHHIAKKKITYVDENGFIVKPTKPNGIKLEKFVFDVFEFSDRFVAWEVLREEEFSPLKNGEDAKADSPTTARQALLQLHKRYVMRAGGKFEERLELMSNENGSPKDNIICEISPLVSYDGEGLEDLVCGKTFVSPLIIRSTEEQTILETVANGHRQD</sequence>
<comment type="catalytic activity">
    <reaction evidence="6">
        <text>N-acetyl-alpha-D-glucosamine 1-phosphate + UTP + H(+) = UDP-N-acetyl-alpha-D-glucosamine + diphosphate</text>
        <dbReference type="Rhea" id="RHEA:13509"/>
        <dbReference type="ChEBI" id="CHEBI:15378"/>
        <dbReference type="ChEBI" id="CHEBI:33019"/>
        <dbReference type="ChEBI" id="CHEBI:46398"/>
        <dbReference type="ChEBI" id="CHEBI:57705"/>
        <dbReference type="ChEBI" id="CHEBI:57776"/>
        <dbReference type="EC" id="2.7.7.23"/>
    </reaction>
</comment>
<evidence type="ECO:0000256" key="6">
    <source>
        <dbReference type="ARBA" id="ARBA00048493"/>
    </source>
</evidence>
<dbReference type="Pfam" id="PF01704">
    <property type="entry name" value="UDPGP"/>
    <property type="match status" value="1"/>
</dbReference>
<evidence type="ECO:0000256" key="4">
    <source>
        <dbReference type="ARBA" id="ARBA00022679"/>
    </source>
</evidence>
<name>A0A1W7R9C3_9SCOR</name>
<dbReference type="GO" id="GO:0003977">
    <property type="term" value="F:UDP-N-acetylglucosamine diphosphorylase activity"/>
    <property type="evidence" value="ECO:0007669"/>
    <property type="project" value="UniProtKB-EC"/>
</dbReference>
<reference evidence="7" key="1">
    <citation type="submission" date="2016-11" db="EMBL/GenBank/DDBJ databases">
        <title>Venom-gland transcriptomics and venom proteomics of the black-back scorpion (Hadrurus spadix) reveal detectability challenges and an unexplored realm of animal toxin diversity.</title>
        <authorList>
            <person name="Rokyta D.R."/>
            <person name="Ward M.J."/>
        </authorList>
    </citation>
    <scope>NUCLEOTIDE SEQUENCE</scope>
    <source>
        <tissue evidence="7">Venom gland</tissue>
    </source>
</reference>
<proteinExistence type="inferred from homology"/>
<dbReference type="PANTHER" id="PTHR11952:SF2">
    <property type="entry name" value="LD24639P"/>
    <property type="match status" value="1"/>
</dbReference>
<organism evidence="7">
    <name type="scientific">Hadrurus spadix</name>
    <dbReference type="NCBI Taxonomy" id="141984"/>
    <lineage>
        <taxon>Eukaryota</taxon>
        <taxon>Metazoa</taxon>
        <taxon>Ecdysozoa</taxon>
        <taxon>Arthropoda</taxon>
        <taxon>Chelicerata</taxon>
        <taxon>Arachnida</taxon>
        <taxon>Scorpiones</taxon>
        <taxon>Iurida</taxon>
        <taxon>Iuroidea</taxon>
        <taxon>Hadrurus</taxon>
    </lineage>
</organism>
<dbReference type="SUPFAM" id="SSF53448">
    <property type="entry name" value="Nucleotide-diphospho-sugar transferases"/>
    <property type="match status" value="1"/>
</dbReference>
<dbReference type="CDD" id="cd04193">
    <property type="entry name" value="UDPGlcNAc_PPase"/>
    <property type="match status" value="1"/>
</dbReference>
<evidence type="ECO:0000256" key="1">
    <source>
        <dbReference type="ARBA" id="ARBA00005208"/>
    </source>
</evidence>
<keyword evidence="4" id="KW-0808">Transferase</keyword>
<evidence type="ECO:0000313" key="7">
    <source>
        <dbReference type="EMBL" id="JAV47725.1"/>
    </source>
</evidence>
<dbReference type="EC" id="2.7.7.23" evidence="3"/>
<evidence type="ECO:0000256" key="2">
    <source>
        <dbReference type="ARBA" id="ARBA00010401"/>
    </source>
</evidence>
<dbReference type="InterPro" id="IPR002618">
    <property type="entry name" value="UDPGP_fam"/>
</dbReference>
<comment type="similarity">
    <text evidence="2">Belongs to the UDPGP type 1 family.</text>
</comment>
<accession>A0A1W7R9C3</accession>
<dbReference type="PANTHER" id="PTHR11952">
    <property type="entry name" value="UDP- GLUCOSE PYROPHOSPHORYLASE"/>
    <property type="match status" value="1"/>
</dbReference>